<evidence type="ECO:0000256" key="2">
    <source>
        <dbReference type="ARBA" id="ARBA00004229"/>
    </source>
</evidence>
<evidence type="ECO:0000313" key="12">
    <source>
        <dbReference type="Proteomes" id="UP000095751"/>
    </source>
</evidence>
<keyword evidence="4" id="KW-0150">Chloroplast</keyword>
<dbReference type="InterPro" id="IPR022796">
    <property type="entry name" value="Chloroa_b-bind"/>
</dbReference>
<evidence type="ECO:0000256" key="7">
    <source>
        <dbReference type="ARBA" id="ARBA00023243"/>
    </source>
</evidence>
<feature type="binding site" description="axial binding residue" evidence="9">
    <location>
        <position position="81"/>
    </location>
    <ligand>
        <name>chlorophyll b</name>
        <dbReference type="ChEBI" id="CHEBI:61721"/>
        <label>1</label>
    </ligand>
    <ligandPart>
        <name>Mg</name>
        <dbReference type="ChEBI" id="CHEBI:25107"/>
    </ligandPart>
</feature>
<dbReference type="InParanoid" id="A0A1E7FWN6"/>
<dbReference type="AlphaFoldDB" id="A0A1E7FWN6"/>
<keyword evidence="7" id="KW-0437">Light-harvesting polypeptide</keyword>
<dbReference type="InterPro" id="IPR001344">
    <property type="entry name" value="Chloro_AB-bd_pln"/>
</dbReference>
<accession>A0A1E7FWN6</accession>
<evidence type="ECO:0000256" key="5">
    <source>
        <dbReference type="ARBA" id="ARBA00022531"/>
    </source>
</evidence>
<keyword evidence="9" id="KW-0157">Chromophore</keyword>
<organism evidence="11 12">
    <name type="scientific">Fragilariopsis cylindrus CCMP1102</name>
    <dbReference type="NCBI Taxonomy" id="635003"/>
    <lineage>
        <taxon>Eukaryota</taxon>
        <taxon>Sar</taxon>
        <taxon>Stramenopiles</taxon>
        <taxon>Ochrophyta</taxon>
        <taxon>Bacillariophyta</taxon>
        <taxon>Bacillariophyceae</taxon>
        <taxon>Bacillariophycidae</taxon>
        <taxon>Bacillariales</taxon>
        <taxon>Bacillariaceae</taxon>
        <taxon>Fragilariopsis</taxon>
    </lineage>
</organism>
<gene>
    <name evidence="11" type="primary">LHCF1</name>
    <name evidence="11" type="ORF">FRACYDRAFT_267324</name>
</gene>
<keyword evidence="5" id="KW-0602">Photosynthesis</keyword>
<dbReference type="Proteomes" id="UP000095751">
    <property type="component" value="Unassembled WGS sequence"/>
</dbReference>
<keyword evidence="10" id="KW-0732">Signal</keyword>
<dbReference type="PANTHER" id="PTHR21649">
    <property type="entry name" value="CHLOROPHYLL A/B BINDING PROTEIN"/>
    <property type="match status" value="1"/>
</dbReference>
<dbReference type="GO" id="GO:0009765">
    <property type="term" value="P:photosynthesis, light harvesting"/>
    <property type="evidence" value="ECO:0007669"/>
    <property type="project" value="InterPro"/>
</dbReference>
<feature type="chain" id="PRO_5012498101" evidence="10">
    <location>
        <begin position="16"/>
        <end position="253"/>
    </location>
</feature>
<feature type="binding site" evidence="9">
    <location>
        <position position="205"/>
    </location>
    <ligand>
        <name>chlorophyll a</name>
        <dbReference type="ChEBI" id="CHEBI:58416"/>
        <label>1</label>
    </ligand>
</feature>
<feature type="binding site" evidence="9">
    <location>
        <position position="79"/>
    </location>
    <ligand>
        <name>chlorophyll a</name>
        <dbReference type="ChEBI" id="CHEBI:58416"/>
        <label>1</label>
    </ligand>
</feature>
<sequence length="253" mass="27726">MKSAILLTLAASASAFAPTSTNSRATVAVQETRADLEILAKELNPTVGFYDPLNLADAEFWGATNEQTIGFLRHAEIKHGRVAMFAFVGYIVHANGIKFPWAMQMDGASFPTGTNPPELWDQVGDAAKWQIFGLIFFLEAWSEIGTADHPHYMRGGKPGDMPDFDGVDEMKLPHPVPFNYFDPFGISKKRSPEAKAKGLRAEINNGRLAQLGIFGFLCEQTIPGSVPLLSKIVEPYSGEVMAPFSDNMLRFGL</sequence>
<dbReference type="SUPFAM" id="SSF103511">
    <property type="entry name" value="Chlorophyll a-b binding protein"/>
    <property type="match status" value="1"/>
</dbReference>
<dbReference type="KEGG" id="fcy:FRACYDRAFT_267324"/>
<evidence type="ECO:0000256" key="3">
    <source>
        <dbReference type="ARBA" id="ARBA00005933"/>
    </source>
</evidence>
<dbReference type="EMBL" id="KV784353">
    <property type="protein sequence ID" value="OEU22579.1"/>
    <property type="molecule type" value="Genomic_DNA"/>
</dbReference>
<comment type="subunit">
    <text evidence="8">The LHC complex of chromophytic algae is composed of fucoxanthin, chlorophyll A and C bound non-covalently by fucoxanthin chlorophyll proteins (FCPs). The ratio of the pigments in LHC; fucoxanthin: chlorophyll C: chlorophyll A; (0.6-1): (0.1-0.3): (1).</text>
</comment>
<evidence type="ECO:0000256" key="10">
    <source>
        <dbReference type="SAM" id="SignalP"/>
    </source>
</evidence>
<dbReference type="Pfam" id="PF00504">
    <property type="entry name" value="Chloroa_b-bind"/>
    <property type="match status" value="1"/>
</dbReference>
<evidence type="ECO:0000256" key="1">
    <source>
        <dbReference type="ARBA" id="ARBA00004022"/>
    </source>
</evidence>
<dbReference type="Gene3D" id="1.10.3460.10">
    <property type="entry name" value="Chlorophyll a/b binding protein domain"/>
    <property type="match status" value="1"/>
</dbReference>
<evidence type="ECO:0000256" key="8">
    <source>
        <dbReference type="ARBA" id="ARBA00044011"/>
    </source>
</evidence>
<name>A0A1E7FWN6_9STRA</name>
<proteinExistence type="inferred from homology"/>
<protein>
    <submittedName>
        <fullName evidence="11">Chlorophyll a/b-binding protein</fullName>
    </submittedName>
</protein>
<dbReference type="GO" id="GO:0030076">
    <property type="term" value="C:light-harvesting complex"/>
    <property type="evidence" value="ECO:0007669"/>
    <property type="project" value="UniProtKB-KW"/>
</dbReference>
<feature type="binding site" evidence="9">
    <location>
        <position position="202"/>
    </location>
    <ligand>
        <name>chlorophyll a</name>
        <dbReference type="ChEBI" id="CHEBI:58416"/>
        <label>1</label>
    </ligand>
</feature>
<reference evidence="11 12" key="1">
    <citation type="submission" date="2016-09" db="EMBL/GenBank/DDBJ databases">
        <title>Extensive genetic diversity and differential bi-allelic expression allows diatom success in the polar Southern Ocean.</title>
        <authorList>
            <consortium name="DOE Joint Genome Institute"/>
            <person name="Mock T."/>
            <person name="Otillar R.P."/>
            <person name="Strauss J."/>
            <person name="Dupont C."/>
            <person name="Frickenhaus S."/>
            <person name="Maumus F."/>
            <person name="Mcmullan M."/>
            <person name="Sanges R."/>
            <person name="Schmutz J."/>
            <person name="Toseland A."/>
            <person name="Valas R."/>
            <person name="Veluchamy A."/>
            <person name="Ward B.J."/>
            <person name="Allen A."/>
            <person name="Barry K."/>
            <person name="Falciatore A."/>
            <person name="Ferrante M."/>
            <person name="Fortunato A.E."/>
            <person name="Gloeckner G."/>
            <person name="Gruber A."/>
            <person name="Hipkin R."/>
            <person name="Janech M."/>
            <person name="Kroth P."/>
            <person name="Leese F."/>
            <person name="Lindquist E."/>
            <person name="Lyon B.R."/>
            <person name="Martin J."/>
            <person name="Mayer C."/>
            <person name="Parker M."/>
            <person name="Quesneville H."/>
            <person name="Raymond J."/>
            <person name="Uhlig C."/>
            <person name="Valentin K.U."/>
            <person name="Worden A.Z."/>
            <person name="Armbrust E.V."/>
            <person name="Bowler C."/>
            <person name="Green B."/>
            <person name="Moulton V."/>
            <person name="Van Oosterhout C."/>
            <person name="Grigoriev I."/>
        </authorList>
    </citation>
    <scope>NUCLEOTIDE SEQUENCE [LARGE SCALE GENOMIC DNA]</scope>
    <source>
        <strain evidence="11 12">CCMP1102</strain>
    </source>
</reference>
<feature type="binding site" evidence="9">
    <location>
        <position position="207"/>
    </location>
    <ligand>
        <name>chlorophyll a</name>
        <dbReference type="ChEBI" id="CHEBI:58416"/>
        <label>1</label>
    </ligand>
</feature>
<comment type="subcellular location">
    <subcellularLocation>
        <location evidence="2">Plastid</location>
        <location evidence="2">Chloroplast</location>
    </subcellularLocation>
</comment>
<evidence type="ECO:0000256" key="4">
    <source>
        <dbReference type="ARBA" id="ARBA00022528"/>
    </source>
</evidence>
<keyword evidence="6" id="KW-0934">Plastid</keyword>
<dbReference type="GO" id="GO:0016020">
    <property type="term" value="C:membrane"/>
    <property type="evidence" value="ECO:0007669"/>
    <property type="project" value="InterPro"/>
</dbReference>
<dbReference type="GO" id="GO:0009507">
    <property type="term" value="C:chloroplast"/>
    <property type="evidence" value="ECO:0007669"/>
    <property type="project" value="UniProtKB-SubCell"/>
</dbReference>
<comment type="similarity">
    <text evidence="3">Belongs to the fucoxanthin chlorophyll protein family.</text>
</comment>
<keyword evidence="9" id="KW-0148">Chlorophyll</keyword>
<feature type="binding site" evidence="9">
    <location>
        <position position="76"/>
    </location>
    <ligand>
        <name>chlorophyll a</name>
        <dbReference type="ChEBI" id="CHEBI:58416"/>
        <label>1</label>
    </ligand>
</feature>
<comment type="function">
    <text evidence="1">The light-harvesting complex (LHC) functions as a light receptor, it captures and delivers excitation energy to photosystems with which it is closely associated. Energy is transferred from the carotenoid and chlorophyll C (or B) to chlorophyll A and the photosynthetic reaction centers where it is used to synthesize ATP and reducing power.</text>
</comment>
<dbReference type="OrthoDB" id="191071at2759"/>
<feature type="signal peptide" evidence="10">
    <location>
        <begin position="1"/>
        <end position="15"/>
    </location>
</feature>
<keyword evidence="12" id="KW-1185">Reference proteome</keyword>
<evidence type="ECO:0000313" key="11">
    <source>
        <dbReference type="EMBL" id="OEU22579.1"/>
    </source>
</evidence>
<evidence type="ECO:0000256" key="9">
    <source>
        <dbReference type="PIRSR" id="PIRSR601344-1"/>
    </source>
</evidence>
<evidence type="ECO:0000256" key="6">
    <source>
        <dbReference type="ARBA" id="ARBA00022640"/>
    </source>
</evidence>
<dbReference type="GO" id="GO:0016168">
    <property type="term" value="F:chlorophyll binding"/>
    <property type="evidence" value="ECO:0007669"/>
    <property type="project" value="UniProtKB-KW"/>
</dbReference>